<dbReference type="CDD" id="cd00009">
    <property type="entry name" value="AAA"/>
    <property type="match status" value="1"/>
</dbReference>
<reference evidence="4" key="1">
    <citation type="journal article" date="2018" name="PLoS ONE">
        <title>Plastid genome analysis of three Nemaliophycidae red algal species suggests environmental adaptation for iron limited habitats.</title>
        <authorList>
            <person name="Cho C.H."/>
            <person name="Choi J.W."/>
            <person name="Lam D.W."/>
            <person name="Kim K.M."/>
            <person name="Yoon H.S."/>
        </authorList>
    </citation>
    <scope>NUCLEOTIDE SEQUENCE</scope>
</reference>
<keyword evidence="1" id="KW-0547">Nucleotide-binding</keyword>
<dbReference type="PROSITE" id="PS51061">
    <property type="entry name" value="R3H"/>
    <property type="match status" value="1"/>
</dbReference>
<dbReference type="PANTHER" id="PTHR20953">
    <property type="entry name" value="KINASE-RELATED"/>
    <property type="match status" value="1"/>
</dbReference>
<dbReference type="InterPro" id="IPR034081">
    <property type="entry name" value="R3H_AAA"/>
</dbReference>
<dbReference type="InterPro" id="IPR003593">
    <property type="entry name" value="AAA+_ATPase"/>
</dbReference>
<dbReference type="AlphaFoldDB" id="A0A1C9CGE3"/>
<dbReference type="InterPro" id="IPR027417">
    <property type="entry name" value="P-loop_NTPase"/>
</dbReference>
<evidence type="ECO:0000256" key="2">
    <source>
        <dbReference type="ARBA" id="ARBA00022840"/>
    </source>
</evidence>
<dbReference type="InterPro" id="IPR001374">
    <property type="entry name" value="R3H_dom"/>
</dbReference>
<dbReference type="SUPFAM" id="SSF52540">
    <property type="entry name" value="P-loop containing nucleoside triphosphate hydrolases"/>
    <property type="match status" value="1"/>
</dbReference>
<dbReference type="SMART" id="SM00382">
    <property type="entry name" value="AAA"/>
    <property type="match status" value="1"/>
</dbReference>
<dbReference type="SMART" id="SM00393">
    <property type="entry name" value="R3H"/>
    <property type="match status" value="1"/>
</dbReference>
<sequence length="563" mass="64253">MLIADDLGELLAILPLSIKKSLEHHHKRSNLIEIVMDLGRRPEARFPEGPEYLSSKIITWYDLDYAIKRIGNFSGDNRAGIERTLHRISSIRNRQGNVVGLTCRVGRAVFGTINIIRDLLEKNESILLLGKPGVGKTTAIREIARVLADEMKKRVVIIDTSNEIAGDGDIPHPAIGRARRMQVARPELQHQVMIEAIENHMPQVIIIDEIGTELESLAARTIAERGVQLVGTAHGNYLDSLIKNPILSDLIGGIQYVTLGDDEAKRRGTQKSILERKAAPAFQVAIEIHERASWVIHEKVDETIDQILQGAHSFIQKRTILSDGSIQIECKEITQELNWNQNKTKNIKVSLNKDIINYNGEVNNNKLLNQVHDSKVNLLETSLSFLNINKSYYLSNKKNQTLAIYSYALSSQQIQSIIEMWHFPFIIVREINKADIILALRSNIKQNAKLRQIAHNRRLTIYTIHSNTLTQITRALKKIWDMHSVAKIKWESLCADKTLEEVDALNEVKWAIEKIVMPKNQPVELLYRLAKFRKIQHALVKFYKFKARSFGEEPCRRLRIYPN</sequence>
<keyword evidence="4" id="KW-0934">Plastid</keyword>
<dbReference type="InterPro" id="IPR058670">
    <property type="entry name" value="PTPase_dom"/>
</dbReference>
<dbReference type="EMBL" id="KX284725">
    <property type="protein sequence ID" value="AOM67444.1"/>
    <property type="molecule type" value="Genomic_DNA"/>
</dbReference>
<protein>
    <recommendedName>
        <fullName evidence="3">R3H domain-containing protein</fullName>
    </recommendedName>
</protein>
<keyword evidence="2" id="KW-0067">ATP-binding</keyword>
<dbReference type="GeneID" id="29056725"/>
<evidence type="ECO:0000259" key="3">
    <source>
        <dbReference type="PROSITE" id="PS51061"/>
    </source>
</evidence>
<evidence type="ECO:0000256" key="1">
    <source>
        <dbReference type="ARBA" id="ARBA00022741"/>
    </source>
</evidence>
<geneLocation type="plastid" evidence="4"/>
<dbReference type="RefSeq" id="YP_009297710.1">
    <property type="nucleotide sequence ID" value="NC_031178.1"/>
</dbReference>
<gene>
    <name evidence="4" type="primary">ycf45</name>
    <name evidence="4" type="ORF">Kuma_010</name>
</gene>
<feature type="domain" description="R3H" evidence="3">
    <location>
        <begin position="502"/>
        <end position="563"/>
    </location>
</feature>
<dbReference type="InterPro" id="IPR045735">
    <property type="entry name" value="Spore_III_AA_AAA+_ATPase"/>
</dbReference>
<dbReference type="Pfam" id="PF19568">
    <property type="entry name" value="Spore_III_AA"/>
    <property type="match status" value="1"/>
</dbReference>
<dbReference type="PANTHER" id="PTHR20953:SF3">
    <property type="entry name" value="P-LOOP CONTAINING NUCLEOSIDE TRIPHOSPHATE HYDROLASES SUPERFAMILY PROTEIN"/>
    <property type="match status" value="1"/>
</dbReference>
<dbReference type="Pfam" id="PF25516">
    <property type="entry name" value="PTPase"/>
    <property type="match status" value="1"/>
</dbReference>
<name>A0A1C9CGE3_9FLOR</name>
<organism evidence="4">
    <name type="scientific">Kumanoa americana</name>
    <dbReference type="NCBI Taxonomy" id="1196377"/>
    <lineage>
        <taxon>Eukaryota</taxon>
        <taxon>Rhodophyta</taxon>
        <taxon>Florideophyceae</taxon>
        <taxon>Nemaliophycidae</taxon>
        <taxon>Batrachospermales</taxon>
        <taxon>Batrachospermaceae</taxon>
        <taxon>Kumanoa</taxon>
    </lineage>
</organism>
<proteinExistence type="predicted"/>
<accession>A0A1C9CGE3</accession>
<dbReference type="Gene3D" id="3.40.50.300">
    <property type="entry name" value="P-loop containing nucleotide triphosphate hydrolases"/>
    <property type="match status" value="1"/>
</dbReference>
<evidence type="ECO:0000313" key="4">
    <source>
        <dbReference type="EMBL" id="AOM67444.1"/>
    </source>
</evidence>
<dbReference type="CDD" id="cd02645">
    <property type="entry name" value="R3H_AAA"/>
    <property type="match status" value="1"/>
</dbReference>
<dbReference type="GO" id="GO:0003676">
    <property type="term" value="F:nucleic acid binding"/>
    <property type="evidence" value="ECO:0007669"/>
    <property type="project" value="UniProtKB-UniRule"/>
</dbReference>
<dbReference type="GO" id="GO:0005524">
    <property type="term" value="F:ATP binding"/>
    <property type="evidence" value="ECO:0007669"/>
    <property type="project" value="UniProtKB-KW"/>
</dbReference>